<dbReference type="EMBL" id="AP023086">
    <property type="protein sequence ID" value="BCD97943.1"/>
    <property type="molecule type" value="Genomic_DNA"/>
</dbReference>
<keyword evidence="2" id="KW-1185">Reference proteome</keyword>
<gene>
    <name evidence="1" type="ORF">MARGE09_P2144</name>
</gene>
<dbReference type="SUPFAM" id="SSF53474">
    <property type="entry name" value="alpha/beta-Hydrolases"/>
    <property type="match status" value="1"/>
</dbReference>
<dbReference type="AlphaFoldDB" id="A0AAN1WHY5"/>
<protein>
    <recommendedName>
        <fullName evidence="3">Alpha/beta hydrolase</fullName>
    </recommendedName>
</protein>
<dbReference type="KEGG" id="marq:MARGE09_P2144"/>
<dbReference type="Gene3D" id="3.40.50.1820">
    <property type="entry name" value="alpha/beta hydrolase"/>
    <property type="match status" value="1"/>
</dbReference>
<dbReference type="InterPro" id="IPR029058">
    <property type="entry name" value="AB_hydrolase_fold"/>
</dbReference>
<proteinExistence type="predicted"/>
<reference evidence="1 2" key="1">
    <citation type="journal article" date="2022" name="IScience">
        <title>An ultrasensitive nanofiber-based assay for enzymatic hydrolysis and deep-sea microbial degradation of cellulose.</title>
        <authorList>
            <person name="Tsudome M."/>
            <person name="Tachioka M."/>
            <person name="Miyazaki M."/>
            <person name="Uchimura K."/>
            <person name="Tsuda M."/>
            <person name="Takaki Y."/>
            <person name="Deguchi S."/>
        </authorList>
    </citation>
    <scope>NUCLEOTIDE SEQUENCE [LARGE SCALE GENOMIC DNA]</scope>
    <source>
        <strain evidence="1 2">GE09</strain>
    </source>
</reference>
<accession>A0AAN1WHY5</accession>
<dbReference type="RefSeq" id="WP_236981962.1">
    <property type="nucleotide sequence ID" value="NZ_AP023086.1"/>
</dbReference>
<name>A0AAN1WHY5_9GAMM</name>
<evidence type="ECO:0000313" key="1">
    <source>
        <dbReference type="EMBL" id="BCD97943.1"/>
    </source>
</evidence>
<organism evidence="1 2">
    <name type="scientific">Marinagarivorans cellulosilyticus</name>
    <dbReference type="NCBI Taxonomy" id="2721545"/>
    <lineage>
        <taxon>Bacteria</taxon>
        <taxon>Pseudomonadati</taxon>
        <taxon>Pseudomonadota</taxon>
        <taxon>Gammaproteobacteria</taxon>
        <taxon>Cellvibrionales</taxon>
        <taxon>Cellvibrionaceae</taxon>
        <taxon>Marinagarivorans</taxon>
    </lineage>
</organism>
<evidence type="ECO:0008006" key="3">
    <source>
        <dbReference type="Google" id="ProtNLM"/>
    </source>
</evidence>
<sequence length="255" mass="28270">MMHLPVRITATFLLASLYSGCNLFIPKATTPISTQTYPAISATTPKSKALMIMLPGIGNRASAFADKGFIAELQAQHPNMEIITAEAHFGYYKERTVTTRLKEDIIKPAQQQGYNSIWLTGTSLGGFGSLLYTMEHPQDIAGIIAIAPYLGDKKLIADISQAPSLQQWARNYQGNDEIALSLWIPLIQKSCEAKNLNLILATGSEDKFIKAHKLLAQCLPASNVHITHGKHRWGTWNTLWQNILNEKPSFTKRAH</sequence>
<dbReference type="Proteomes" id="UP001320119">
    <property type="component" value="Chromosome"/>
</dbReference>
<evidence type="ECO:0000313" key="2">
    <source>
        <dbReference type="Proteomes" id="UP001320119"/>
    </source>
</evidence>